<sequence>MDYFLHGGISIHKVPGSVTKEDIHYIMMKVINDLIHDLSMPHDLAGAAIALILSNVGYRDMSDGSVEGEGYIQEGVSFTKPSQHPELCNRNWEHYGHHYINREDGSFFEYFIFMSRPLIFIGKPYIELWSCITFPHNYHKMTLSPDLLALEYDFAHMICHM</sequence>
<dbReference type="GeneID" id="37627513"/>
<proteinExistence type="predicted"/>
<dbReference type="Proteomes" id="UP000141413">
    <property type="component" value="Segment"/>
</dbReference>
<reference evidence="1 2" key="1">
    <citation type="journal article" date="2015" name="PLoS Pathog.">
        <title>Evolution of genome size and complexity in the rhabdoviridae.</title>
        <authorList>
            <person name="Walker P.J."/>
            <person name="Firth C."/>
            <person name="Widen S.G."/>
            <person name="Blasdell K.R."/>
            <person name="Guzman H."/>
            <person name="Wood T.G."/>
            <person name="Paradkar P.N."/>
            <person name="Holmes E.C."/>
            <person name="Tesh R.B."/>
            <person name="Vasilakis N."/>
        </authorList>
    </citation>
    <scope>NUCLEOTIDE SEQUENCE [LARGE SCALE GENOMIC DNA]</scope>
    <source>
        <strain evidence="1">DakAnB769d</strain>
    </source>
</reference>
<dbReference type="RefSeq" id="YP_009362136.1">
    <property type="nucleotide sequence ID" value="NC_034533.1"/>
</dbReference>
<keyword evidence="2" id="KW-1185">Reference proteome</keyword>
<dbReference type="KEGG" id="vg:37627513"/>
<protein>
    <submittedName>
        <fullName evidence="1">Uncharacterized protein</fullName>
    </submittedName>
</protein>
<dbReference type="EMBL" id="KM205010">
    <property type="protein sequence ID" value="AJR28486.1"/>
    <property type="molecule type" value="Viral_cRNA"/>
</dbReference>
<organism evidence="1 2">
    <name type="scientific">Landjia virus</name>
    <dbReference type="NCBI Taxonomy" id="1272947"/>
    <lineage>
        <taxon>Viruses</taxon>
        <taxon>Riboviria</taxon>
        <taxon>Orthornavirae</taxon>
        <taxon>Negarnaviricota</taxon>
        <taxon>Haploviricotina</taxon>
        <taxon>Monjiviricetes</taxon>
        <taxon>Mononegavirales</taxon>
        <taxon>Rhabdoviridae</taxon>
        <taxon>Alpharhabdovirinae</taxon>
        <taxon>Hapavirus</taxon>
        <taxon>Hapavirus landjia</taxon>
    </lineage>
</organism>
<accession>A0A0D3R1J1</accession>
<evidence type="ECO:0000313" key="2">
    <source>
        <dbReference type="Proteomes" id="UP000141413"/>
    </source>
</evidence>
<dbReference type="OrthoDB" id="23499at10239"/>
<name>A0A0D3R1J1_9RHAB</name>
<evidence type="ECO:0000313" key="1">
    <source>
        <dbReference type="EMBL" id="AJR28486.1"/>
    </source>
</evidence>